<protein>
    <submittedName>
        <fullName evidence="6">Voltage-dependent calcium channel subunit alpha-2 delta-3, partial</fullName>
    </submittedName>
</protein>
<name>A0AAD1SWA1_PELCU</name>
<organism evidence="6 7">
    <name type="scientific">Pelobates cultripes</name>
    <name type="common">Western spadefoot toad</name>
    <dbReference type="NCBI Taxonomy" id="61616"/>
    <lineage>
        <taxon>Eukaryota</taxon>
        <taxon>Metazoa</taxon>
        <taxon>Chordata</taxon>
        <taxon>Craniata</taxon>
        <taxon>Vertebrata</taxon>
        <taxon>Euteleostomi</taxon>
        <taxon>Amphibia</taxon>
        <taxon>Batrachia</taxon>
        <taxon>Anura</taxon>
        <taxon>Pelobatoidea</taxon>
        <taxon>Pelobatidae</taxon>
        <taxon>Pelobates</taxon>
    </lineage>
</organism>
<dbReference type="PROSITE" id="PS51257">
    <property type="entry name" value="PROKAR_LIPOPROTEIN"/>
    <property type="match status" value="1"/>
</dbReference>
<proteinExistence type="predicted"/>
<dbReference type="PANTHER" id="PTHR12755:SF6">
    <property type="entry name" value="POLYRIBONUCLEOTIDE 5'-HYDROXYL-KINASE CLP1"/>
    <property type="match status" value="1"/>
</dbReference>
<dbReference type="Proteomes" id="UP001295444">
    <property type="component" value="Chromosome 08"/>
</dbReference>
<evidence type="ECO:0000256" key="2">
    <source>
        <dbReference type="ARBA" id="ARBA00022840"/>
    </source>
</evidence>
<dbReference type="PANTHER" id="PTHR12755">
    <property type="entry name" value="CLEAVAGE/POLYADENYLATION FACTOR IA SUBUNIT CLP1P"/>
    <property type="match status" value="1"/>
</dbReference>
<keyword evidence="7" id="KW-1185">Reference proteome</keyword>
<evidence type="ECO:0000313" key="7">
    <source>
        <dbReference type="Proteomes" id="UP001295444"/>
    </source>
</evidence>
<dbReference type="InterPro" id="IPR027417">
    <property type="entry name" value="P-loop_NTPase"/>
</dbReference>
<accession>A0AAD1SWA1</accession>
<reference evidence="6" key="1">
    <citation type="submission" date="2022-03" db="EMBL/GenBank/DDBJ databases">
        <authorList>
            <person name="Alioto T."/>
            <person name="Alioto T."/>
            <person name="Gomez Garrido J."/>
        </authorList>
    </citation>
    <scope>NUCLEOTIDE SEQUENCE</scope>
</reference>
<feature type="domain" description="Clp1 P-loop" evidence="5">
    <location>
        <begin position="3"/>
        <end position="107"/>
    </location>
</feature>
<evidence type="ECO:0000256" key="1">
    <source>
        <dbReference type="ARBA" id="ARBA00022741"/>
    </source>
</evidence>
<dbReference type="InterPro" id="IPR038238">
    <property type="entry name" value="Clp1_C_sf"/>
</dbReference>
<evidence type="ECO:0000259" key="5">
    <source>
        <dbReference type="Pfam" id="PF16575"/>
    </source>
</evidence>
<dbReference type="Gene3D" id="2.40.30.330">
    <property type="entry name" value="Pre-mRNA cleavage complex subunit Clp1, C-terminal domain"/>
    <property type="match status" value="1"/>
</dbReference>
<dbReference type="InterPro" id="IPR010655">
    <property type="entry name" value="Clp1_C"/>
</dbReference>
<keyword evidence="1" id="KW-0547">Nucleotide-binding</keyword>
<dbReference type="Pfam" id="PF08473">
    <property type="entry name" value="VGCC_alpha2"/>
    <property type="match status" value="1"/>
</dbReference>
<evidence type="ECO:0000259" key="4">
    <source>
        <dbReference type="Pfam" id="PF08473"/>
    </source>
</evidence>
<keyword evidence="2" id="KW-0067">ATP-binding</keyword>
<gene>
    <name evidence="6" type="ORF">PECUL_23A045680</name>
</gene>
<dbReference type="AlphaFoldDB" id="A0AAD1SWA1"/>
<dbReference type="Gene3D" id="3.40.50.300">
    <property type="entry name" value="P-loop containing nucleotide triphosphate hydrolases"/>
    <property type="match status" value="1"/>
</dbReference>
<dbReference type="GO" id="GO:0006388">
    <property type="term" value="P:tRNA splicing, via endonucleolytic cleavage and ligation"/>
    <property type="evidence" value="ECO:0007669"/>
    <property type="project" value="TreeGrafter"/>
</dbReference>
<dbReference type="EMBL" id="OW240919">
    <property type="protein sequence ID" value="CAH2313106.1"/>
    <property type="molecule type" value="Genomic_DNA"/>
</dbReference>
<dbReference type="InterPro" id="IPR045116">
    <property type="entry name" value="Clp1/Grc3"/>
</dbReference>
<dbReference type="EMBL" id="OW240919">
    <property type="protein sequence ID" value="CAH2313104.1"/>
    <property type="molecule type" value="Genomic_DNA"/>
</dbReference>
<dbReference type="GO" id="GO:0005524">
    <property type="term" value="F:ATP binding"/>
    <property type="evidence" value="ECO:0007669"/>
    <property type="project" value="UniProtKB-KW"/>
</dbReference>
<dbReference type="GO" id="GO:0031124">
    <property type="term" value="P:mRNA 3'-end processing"/>
    <property type="evidence" value="ECO:0007669"/>
    <property type="project" value="InterPro"/>
</dbReference>
<dbReference type="GO" id="GO:0005634">
    <property type="term" value="C:nucleus"/>
    <property type="evidence" value="ECO:0007669"/>
    <property type="project" value="TreeGrafter"/>
</dbReference>
<dbReference type="GO" id="GO:0051731">
    <property type="term" value="F:polynucleotide 5'-hydroxyl-kinase activity"/>
    <property type="evidence" value="ECO:0007669"/>
    <property type="project" value="InterPro"/>
</dbReference>
<evidence type="ECO:0000313" key="6">
    <source>
        <dbReference type="EMBL" id="CAH2313104.1"/>
    </source>
</evidence>
<evidence type="ECO:0000259" key="3">
    <source>
        <dbReference type="Pfam" id="PF06807"/>
    </source>
</evidence>
<dbReference type="Pfam" id="PF06807">
    <property type="entry name" value="Clp1"/>
    <property type="match status" value="1"/>
</dbReference>
<feature type="domain" description="Voltage-dependent calcium channel alpha-2/delta subunit conserved region" evidence="4">
    <location>
        <begin position="205"/>
        <end position="400"/>
    </location>
</feature>
<sequence length="423" mass="48047">MWITSRVAHLFNQQCASGQHVSLSGCVINTCGLIKGARYQALIHAALAFEVDLILALGQDRLYNDLLGHLPHDMRIVFLPKSGGVSKQSKELRRKFQYQQMRDYFYGPRGLFYPHAFEVKFSDVHIYKVETSPVSESCIPMDVSKDDNKLKLVPVTPGTEIAYHLMSLKLFLFFTGISNKESFEDRLMGLPYRFCVQLLCFVNLETGSFFGEVEGAVMNKLLTMGSFKRITLYDYQAMCRTNKESSDSAHSLLDPYNAFFAAVKWIMTELILFLVEFNLCSWWNSGHTVKAQRLKQTLEPCDTEYPAFVSERTIKETTGTIACEDCSKSFVIQQIPSSNLFMVVVDNVCSCSSVSPITMAPIEIRYNESLKCERLKSQKIRRRPEACHGFHPEENARECGGAFGICSQPLTMLLSLLMIYFSR</sequence>
<feature type="domain" description="Clp1 C-terminal" evidence="3">
    <location>
        <begin position="113"/>
        <end position="168"/>
    </location>
</feature>
<dbReference type="InterPro" id="IPR032319">
    <property type="entry name" value="CLP1_P"/>
</dbReference>
<dbReference type="Pfam" id="PF16575">
    <property type="entry name" value="CLP1_P"/>
    <property type="match status" value="1"/>
</dbReference>
<dbReference type="InterPro" id="IPR013680">
    <property type="entry name" value="VDCC_a2/dsu"/>
</dbReference>